<comment type="caution">
    <text evidence="2">The sequence shown here is derived from an EMBL/GenBank/DDBJ whole genome shotgun (WGS) entry which is preliminary data.</text>
</comment>
<dbReference type="EMBL" id="JAHRHJ020000010">
    <property type="protein sequence ID" value="KAH9296785.1"/>
    <property type="molecule type" value="Genomic_DNA"/>
</dbReference>
<evidence type="ECO:0000259" key="1">
    <source>
        <dbReference type="Pfam" id="PF12920"/>
    </source>
</evidence>
<dbReference type="Proteomes" id="UP000824469">
    <property type="component" value="Unassembled WGS sequence"/>
</dbReference>
<feature type="domain" description="TcdA/TcdB toxin pore forming" evidence="1">
    <location>
        <begin position="2"/>
        <end position="525"/>
    </location>
</feature>
<gene>
    <name evidence="2" type="ORF">KI387_028467</name>
</gene>
<reference evidence="2 3" key="1">
    <citation type="journal article" date="2021" name="Nat. Plants">
        <title>The Taxus genome provides insights into paclitaxel biosynthesis.</title>
        <authorList>
            <person name="Xiong X."/>
            <person name="Gou J."/>
            <person name="Liao Q."/>
            <person name="Li Y."/>
            <person name="Zhou Q."/>
            <person name="Bi G."/>
            <person name="Li C."/>
            <person name="Du R."/>
            <person name="Wang X."/>
            <person name="Sun T."/>
            <person name="Guo L."/>
            <person name="Liang H."/>
            <person name="Lu P."/>
            <person name="Wu Y."/>
            <person name="Zhang Z."/>
            <person name="Ro D.K."/>
            <person name="Shang Y."/>
            <person name="Huang S."/>
            <person name="Yan J."/>
        </authorList>
    </citation>
    <scope>NUCLEOTIDE SEQUENCE [LARGE SCALE GENOMIC DNA]</scope>
    <source>
        <strain evidence="2">Ta-2019</strain>
    </source>
</reference>
<organism evidence="2 3">
    <name type="scientific">Taxus chinensis</name>
    <name type="common">Chinese yew</name>
    <name type="synonym">Taxus wallichiana var. chinensis</name>
    <dbReference type="NCBI Taxonomy" id="29808"/>
    <lineage>
        <taxon>Eukaryota</taxon>
        <taxon>Viridiplantae</taxon>
        <taxon>Streptophyta</taxon>
        <taxon>Embryophyta</taxon>
        <taxon>Tracheophyta</taxon>
        <taxon>Spermatophyta</taxon>
        <taxon>Pinopsida</taxon>
        <taxon>Pinidae</taxon>
        <taxon>Conifers II</taxon>
        <taxon>Cupressales</taxon>
        <taxon>Taxaceae</taxon>
        <taxon>Taxus</taxon>
    </lineage>
</organism>
<dbReference type="InterPro" id="IPR024769">
    <property type="entry name" value="TcdA/TcdB_pore_forming"/>
</dbReference>
<evidence type="ECO:0000313" key="3">
    <source>
        <dbReference type="Proteomes" id="UP000824469"/>
    </source>
</evidence>
<evidence type="ECO:0000313" key="2">
    <source>
        <dbReference type="EMBL" id="KAH9296785.1"/>
    </source>
</evidence>
<sequence length="1208" mass="133122">MSLVKTALEADVAVGEVSLSAFSKVFETIAIGGEVVGTALDMLNLGLDIYELWTFDGNDIDKAALGIKFTFDLAASQVAAAAFGAGLAGAAGVATAFTAAGVLIAGLGIGVAELVVSYGNMAARANNVGDTIATIYDAYKGGGYKYETKDDNRELVPLAGAVVNQIEMGHKGITVGFDSHYIYRTDHSGGSGSSNYFWPGHMPTLNKKRSEAINLKDGIGCKENSRIVEFDGRPDCLILPATPKAFISYDYEALPFATTSHHRGYDLLRGLEEDGRFDFDFYVFLSEYIITHLYFEYVKTRIAVVLDKRSIRLQMFSHLDKVEEVQRNLSYDVEGAAGGEYCIGLVEGSYLAMTLSLNASGSDAGTKTTWIIDASSLKTGNVEVGNNFVKIGGNTITVSSEKFDGVWLIKPGGDSGERSLVNFETKQLLVQYEDGSKWNNKNETILQHLEKLAQEHKLAGEFVVVDNYEVQEKEKERPVGRAYFDVSGDRMLYTDAMADVGLECEVVFLNDIDSGKYQQREWYTEEDAVEDAIAAKNAVLGAVVGNDAYFFHSHNNCYTALWRVNAETHRITAKYYISTLSEDPNFKISGVSRNGEFVTLAISRTHHAGEGLLQIIYIIREESMVLSTVIGNKNMFKRINESEGSLSLNDLVGGMQTSKISALKKLKNQAFVLPSIADIVTVVCKDGVDSDQFCCWLRTSDSTIIRSSLPNPPRDLILTTSSYREDGYEMFYLYSVENGFVYCQQGSFYSNFTRITIPGLTNLFTVQGEVFATTKEGRISRLPADRSNSVYLEAVNEDWLAQHKTWWLDLPGLEGKKSTSISVFGVRDSNNRVVPVWYQDGKVVIASPELLGNQLRFLGLCGNEQVPLLFDRENGHLYKQPVTSGAMDAMFDSDGKLISDKIPEAKIMVGNERIKEPAMMDGYLRVTTESGIILVVDGHLEMGTLVAVNMEWQKSTNLEAGMETLADIWPHGDMVVLLDDSDDSKPAWFHLASAETVRVQGLKMSDHPMWMGMSTDGATFYIYVQSSGFLYAIDRERKTMIEKGKFTAAKVQGNSLVLQCTSPNAEINIPTLIGLDFAVVSASNAKTVVIDEENWNHYKVITIDNISNEGSRERMVEINHSGEHLVVHIMGSNMVFVDGSRGSSVNVANVLAKEAEQGSYKVKVRLGIDEEEFTISDFRDCLGKAHPFLKDGIFSIAEIIALIKDNPQ</sequence>
<dbReference type="SMR" id="A0AA38FC46"/>
<keyword evidence="3" id="KW-1185">Reference proteome</keyword>
<dbReference type="AlphaFoldDB" id="A0AA38FC46"/>
<accession>A0AA38FC46</accession>
<dbReference type="Pfam" id="PF12920">
    <property type="entry name" value="TcdA_TcdB_pore"/>
    <property type="match status" value="1"/>
</dbReference>
<name>A0AA38FC46_TAXCH</name>
<protein>
    <recommendedName>
        <fullName evidence="1">TcdA/TcdB toxin pore forming domain-containing protein</fullName>
    </recommendedName>
</protein>
<proteinExistence type="predicted"/>